<evidence type="ECO:0000256" key="3">
    <source>
        <dbReference type="ARBA" id="ARBA00023082"/>
    </source>
</evidence>
<protein>
    <recommendedName>
        <fullName evidence="9">RNA polymerase subunit sigma-70</fullName>
    </recommendedName>
</protein>
<dbReference type="InterPro" id="IPR036388">
    <property type="entry name" value="WH-like_DNA-bd_sf"/>
</dbReference>
<evidence type="ECO:0000256" key="2">
    <source>
        <dbReference type="ARBA" id="ARBA00023015"/>
    </source>
</evidence>
<evidence type="ECO:0000313" key="8">
    <source>
        <dbReference type="Proteomes" id="UP000233458"/>
    </source>
</evidence>
<dbReference type="InterPro" id="IPR013249">
    <property type="entry name" value="RNA_pol_sigma70_r4_t2"/>
</dbReference>
<keyword evidence="8" id="KW-1185">Reference proteome</keyword>
<dbReference type="Proteomes" id="UP000233458">
    <property type="component" value="Chromosome"/>
</dbReference>
<accession>A0ABN5FJT7</accession>
<dbReference type="Pfam" id="PF04542">
    <property type="entry name" value="Sigma70_r2"/>
    <property type="match status" value="1"/>
</dbReference>
<evidence type="ECO:0000256" key="1">
    <source>
        <dbReference type="ARBA" id="ARBA00010641"/>
    </source>
</evidence>
<keyword evidence="2" id="KW-0805">Transcription regulation</keyword>
<dbReference type="NCBIfam" id="TIGR02937">
    <property type="entry name" value="sigma70-ECF"/>
    <property type="match status" value="1"/>
</dbReference>
<dbReference type="Gene3D" id="1.10.10.10">
    <property type="entry name" value="Winged helix-like DNA-binding domain superfamily/Winged helix DNA-binding domain"/>
    <property type="match status" value="1"/>
</dbReference>
<evidence type="ECO:0000259" key="5">
    <source>
        <dbReference type="Pfam" id="PF04542"/>
    </source>
</evidence>
<dbReference type="InterPro" id="IPR013325">
    <property type="entry name" value="RNA_pol_sigma_r2"/>
</dbReference>
<dbReference type="InterPro" id="IPR014284">
    <property type="entry name" value="RNA_pol_sigma-70_dom"/>
</dbReference>
<dbReference type="CDD" id="cd06171">
    <property type="entry name" value="Sigma70_r4"/>
    <property type="match status" value="1"/>
</dbReference>
<dbReference type="SUPFAM" id="SSF88659">
    <property type="entry name" value="Sigma3 and sigma4 domains of RNA polymerase sigma factors"/>
    <property type="match status" value="1"/>
</dbReference>
<organism evidence="7 8">
    <name type="scientific">Thalassospira marina</name>
    <dbReference type="NCBI Taxonomy" id="2048283"/>
    <lineage>
        <taxon>Bacteria</taxon>
        <taxon>Pseudomonadati</taxon>
        <taxon>Pseudomonadota</taxon>
        <taxon>Alphaproteobacteria</taxon>
        <taxon>Rhodospirillales</taxon>
        <taxon>Thalassospiraceae</taxon>
        <taxon>Thalassospira</taxon>
    </lineage>
</organism>
<dbReference type="InterPro" id="IPR039425">
    <property type="entry name" value="RNA_pol_sigma-70-like"/>
</dbReference>
<dbReference type="EMBL" id="CP024199">
    <property type="protein sequence ID" value="AUG51639.1"/>
    <property type="molecule type" value="Genomic_DNA"/>
</dbReference>
<evidence type="ECO:0008006" key="9">
    <source>
        <dbReference type="Google" id="ProtNLM"/>
    </source>
</evidence>
<evidence type="ECO:0000313" key="7">
    <source>
        <dbReference type="EMBL" id="AUG51639.1"/>
    </source>
</evidence>
<feature type="domain" description="RNA polymerase sigma-70 region 2" evidence="5">
    <location>
        <begin position="28"/>
        <end position="92"/>
    </location>
</feature>
<proteinExistence type="inferred from homology"/>
<dbReference type="InterPro" id="IPR007627">
    <property type="entry name" value="RNA_pol_sigma70_r2"/>
</dbReference>
<sequence length="200" mass="22793">MLPTASILFFTVGFASPGMPAHDPLHHLFSKRRKALLALAYQRCGSHTDAEDFVQECFARAMQLDWGEVEKPDALLATILINLIRDHGRRQQTRQWAEDGSGFETMLAKVSDQSPSPEQRLEHRQALGRVMAAMAELPDKRARIFRMRRFQGMSYAAISSATGLTKKGIEKHIQRALSDLREILRRQDVGKRRYFPDKDS</sequence>
<keyword evidence="4" id="KW-0804">Transcription</keyword>
<name>A0ABN5FJT7_9PROT</name>
<evidence type="ECO:0000256" key="4">
    <source>
        <dbReference type="ARBA" id="ARBA00023163"/>
    </source>
</evidence>
<dbReference type="InterPro" id="IPR013324">
    <property type="entry name" value="RNA_pol_sigma_r3/r4-like"/>
</dbReference>
<feature type="domain" description="RNA polymerase sigma factor 70 region 4 type 2" evidence="6">
    <location>
        <begin position="129"/>
        <end position="180"/>
    </location>
</feature>
<evidence type="ECO:0000259" key="6">
    <source>
        <dbReference type="Pfam" id="PF08281"/>
    </source>
</evidence>
<keyword evidence="3" id="KW-0731">Sigma factor</keyword>
<dbReference type="SUPFAM" id="SSF88946">
    <property type="entry name" value="Sigma2 domain of RNA polymerase sigma factors"/>
    <property type="match status" value="1"/>
</dbReference>
<dbReference type="PANTHER" id="PTHR43133">
    <property type="entry name" value="RNA POLYMERASE ECF-TYPE SIGMA FACTO"/>
    <property type="match status" value="1"/>
</dbReference>
<dbReference type="PANTHER" id="PTHR43133:SF63">
    <property type="entry name" value="RNA POLYMERASE SIGMA FACTOR FECI-RELATED"/>
    <property type="match status" value="1"/>
</dbReference>
<comment type="similarity">
    <text evidence="1">Belongs to the sigma-70 factor family. ECF subfamily.</text>
</comment>
<gene>
    <name evidence="7" type="ORF">CSC3H3_02115</name>
</gene>
<dbReference type="Pfam" id="PF08281">
    <property type="entry name" value="Sigma70_r4_2"/>
    <property type="match status" value="1"/>
</dbReference>
<dbReference type="Gene3D" id="1.10.1740.10">
    <property type="match status" value="1"/>
</dbReference>
<reference evidence="7 8" key="1">
    <citation type="submission" date="2017-10" db="EMBL/GenBank/DDBJ databases">
        <title>Biodiversity and function of Thalassospira species in the particle-attached aromatic-hydrocarbon-degrading consortia from the surface seawater of the China South Sea.</title>
        <authorList>
            <person name="Dong C."/>
            <person name="Liu R."/>
            <person name="Shao Z."/>
        </authorList>
    </citation>
    <scope>NUCLEOTIDE SEQUENCE [LARGE SCALE GENOMIC DNA]</scope>
    <source>
        <strain evidence="7 8">CSC3H3</strain>
    </source>
</reference>